<evidence type="ECO:0000313" key="13">
    <source>
        <dbReference type="Proteomes" id="UP000887212"/>
    </source>
</evidence>
<dbReference type="PROSITE" id="PS00867">
    <property type="entry name" value="CPSASE_2"/>
    <property type="match status" value="1"/>
</dbReference>
<comment type="cofactor">
    <cofactor evidence="1">
        <name>biotin</name>
        <dbReference type="ChEBI" id="CHEBI:57586"/>
    </cofactor>
</comment>
<feature type="domain" description="Biotin carboxylation" evidence="9">
    <location>
        <begin position="14"/>
        <end position="458"/>
    </location>
</feature>
<dbReference type="CDD" id="cd06850">
    <property type="entry name" value="biotinyl_domain"/>
    <property type="match status" value="1"/>
</dbReference>
<dbReference type="Pfam" id="PF00364">
    <property type="entry name" value="Biotin_lipoyl"/>
    <property type="match status" value="1"/>
</dbReference>
<dbReference type="EMBL" id="BPMS01000010">
    <property type="protein sequence ID" value="GIZ89184.1"/>
    <property type="molecule type" value="Genomic_DNA"/>
</dbReference>
<dbReference type="EMBL" id="BPMT01000010">
    <property type="protein sequence ID" value="GIZ93822.1"/>
    <property type="molecule type" value="Genomic_DNA"/>
</dbReference>
<evidence type="ECO:0000256" key="1">
    <source>
        <dbReference type="ARBA" id="ARBA00001953"/>
    </source>
</evidence>
<dbReference type="InterPro" id="IPR029045">
    <property type="entry name" value="ClpP/crotonase-like_dom_sf"/>
</dbReference>
<dbReference type="PROSITE" id="PS50975">
    <property type="entry name" value="ATP_GRASP"/>
    <property type="match status" value="1"/>
</dbReference>
<dbReference type="PROSITE" id="PS50968">
    <property type="entry name" value="BIOTINYL_LIPOYL"/>
    <property type="match status" value="1"/>
</dbReference>
<dbReference type="PANTHER" id="PTHR48095">
    <property type="entry name" value="PYRUVATE CARBOXYLASE SUBUNIT A"/>
    <property type="match status" value="1"/>
</dbReference>
<evidence type="ECO:0000313" key="11">
    <source>
        <dbReference type="EMBL" id="GIZ89184.1"/>
    </source>
</evidence>
<dbReference type="GO" id="GO:0005524">
    <property type="term" value="F:ATP binding"/>
    <property type="evidence" value="ECO:0007669"/>
    <property type="project" value="UniProtKB-UniRule"/>
</dbReference>
<comment type="caution">
    <text evidence="11">The sequence shown here is derived from an EMBL/GenBank/DDBJ whole genome shotgun (WGS) entry which is preliminary data.</text>
</comment>
<dbReference type="SUPFAM" id="SSF51246">
    <property type="entry name" value="Rudiment single hybrid motif"/>
    <property type="match status" value="1"/>
</dbReference>
<sequence length="1099" mass="116453">MTDHKNDTGAVRMPFNSLLIANRGEIAIRIAQACADLGIRSVAVYAEDDGACLHTRKADLAVPLAGRGVPAYLDMQQLIAIARAQGCAAIHPGYGFLAENAEFARLCQAAGLTFIGPAPEVLELFGDKAAARALAEQCGAPLVAGLNQAVSLEQARAFQAEHGAVMLKALAGGGGRGMRAIHAAAELDDAYARCQSEAQHAFGNGALYIEQLVRSARHIEVQVLGDGSTVSHLWERDCSLQRRHQKLLEIAPSPDLPSATRDAIIACALRLAAAVNYRGIGTFEFLLDGEHFYFMEANPRVQVEHTVTEQVTGIDLLHTQLRLAAGSSLEQLGLHQPPAVQGCAVQLRINLETLHADGSARPAAGVLSAYQPPSGPGLRVDGHGYAGCPVSPAYDSLLAKLIASAADYPSALRRAYRALCEFRLEGVASNLHLLQNLLQREEVIGNRVDTRFIEQHLAELLGAHGEAHPHRYFAAGASGQDSTRQAIDAPPGTLAYLAPSSGVLVALTVAEGDAVAAGQVIAVLEAMKMEFEVRAECSGIVRALAATPGDALAEGQPLLFLEPAEVTGADGASEESRDLEHIRADLAEVLERHARLSDARRPEAVAKRRKTGQRTTRENLADLLDAGSFNEYGAMALAAQRRRRSPEELLELSPADGLVAGTGTANAGLFGEQAARCLAIAYDYTVFAGTQGVMNHKKTDRMLALAEQWRLPVVLFAEGGGGRPGDTDFVGVAGLDCHTFVGMARLSGLVPTVGVVSGRCFAGNAALLGCCDVIIATQNATIGMAGPAMIEGGGLGSYKPEEVGPTSVQGPNGVIDVLVADEAEAVRVAKQYLGYFQGPLADWQCSDPRELRHVIPENRLRVYDIRKVIELLADHGSVLELRRQFAPGLITALIRIEGKPFGLIANNPAHLGGAIDALAGDKAARFLQLCDAFDIPMVSLCDTPGFMVGPEAEKQATVRHVSRLFVAAASLSVPFFTLVLRKGYGLGAQAMAAGSFHSPLFTAAWPSGEFGAMGLEGAVRLGFAKELAAQADDASRQALFDKLVAKAYDNGKALNMASYLEIDAVIDPAESRAWLLRGLNATPAPAPRSGKKRPFVDTW</sequence>
<dbReference type="InterPro" id="IPR000089">
    <property type="entry name" value="Biotin_lipoyl"/>
</dbReference>
<dbReference type="InterPro" id="IPR011764">
    <property type="entry name" value="Biotin_carboxylation_dom"/>
</dbReference>
<reference evidence="11 14" key="1">
    <citation type="submission" date="2021-07" db="EMBL/GenBank/DDBJ databases">
        <title>Whole genome sequencing of carbapenem-resistant Pseudomonas spp. isolated in Japan.</title>
        <authorList>
            <person name="Suzuki M."/>
            <person name="Maehana S."/>
            <person name="Kitasato H."/>
        </authorList>
    </citation>
    <scope>NUCLEOTIDE SEQUENCE</scope>
    <source>
        <strain evidence="11">KAM435</strain>
        <strain evidence="12 14">KAM436</strain>
    </source>
</reference>
<evidence type="ECO:0000259" key="10">
    <source>
        <dbReference type="PROSITE" id="PS50989"/>
    </source>
</evidence>
<dbReference type="Gene3D" id="3.90.226.10">
    <property type="entry name" value="2-enoyl-CoA Hydratase, Chain A, domain 1"/>
    <property type="match status" value="2"/>
</dbReference>
<dbReference type="SUPFAM" id="SSF52096">
    <property type="entry name" value="ClpP/crotonase"/>
    <property type="match status" value="2"/>
</dbReference>
<dbReference type="InterPro" id="IPR051602">
    <property type="entry name" value="ACC_Biotin_Carboxylase"/>
</dbReference>
<dbReference type="Pfam" id="PF02786">
    <property type="entry name" value="CPSase_L_D2"/>
    <property type="match status" value="1"/>
</dbReference>
<keyword evidence="3 6" id="KW-0547">Nucleotide-binding</keyword>
<dbReference type="InterPro" id="IPR013815">
    <property type="entry name" value="ATP_grasp_subdomain_1"/>
</dbReference>
<dbReference type="Gene3D" id="2.40.50.100">
    <property type="match status" value="1"/>
</dbReference>
<dbReference type="InterPro" id="IPR001882">
    <property type="entry name" value="Biotin_BS"/>
</dbReference>
<proteinExistence type="predicted"/>
<gene>
    <name evidence="11" type="ORF">KAM435_25110</name>
    <name evidence="12" type="ORF">KAM436_27900</name>
</gene>
<evidence type="ECO:0000259" key="7">
    <source>
        <dbReference type="PROSITE" id="PS50968"/>
    </source>
</evidence>
<name>A0AA37CIB6_AQUAC</name>
<dbReference type="InterPro" id="IPR011054">
    <property type="entry name" value="Rudment_hybrid_motif"/>
</dbReference>
<dbReference type="InterPro" id="IPR005481">
    <property type="entry name" value="BC-like_N"/>
</dbReference>
<evidence type="ECO:0000259" key="8">
    <source>
        <dbReference type="PROSITE" id="PS50975"/>
    </source>
</evidence>
<evidence type="ECO:0000256" key="4">
    <source>
        <dbReference type="ARBA" id="ARBA00022840"/>
    </source>
</evidence>
<dbReference type="SMART" id="SM00878">
    <property type="entry name" value="Biotin_carb_C"/>
    <property type="match status" value="1"/>
</dbReference>
<dbReference type="SUPFAM" id="SSF52440">
    <property type="entry name" value="PreATP-grasp domain"/>
    <property type="match status" value="1"/>
</dbReference>
<dbReference type="AlphaFoldDB" id="A0AA37CIB6"/>
<dbReference type="Gene3D" id="3.30.470.20">
    <property type="entry name" value="ATP-grasp fold, B domain"/>
    <property type="match status" value="1"/>
</dbReference>
<dbReference type="Gene3D" id="3.30.1490.20">
    <property type="entry name" value="ATP-grasp fold, A domain"/>
    <property type="match status" value="1"/>
</dbReference>
<dbReference type="PROSITE" id="PS50989">
    <property type="entry name" value="COA_CT_CTER"/>
    <property type="match status" value="1"/>
</dbReference>
<dbReference type="Pfam" id="PF01039">
    <property type="entry name" value="Carboxyl_trans"/>
    <property type="match status" value="1"/>
</dbReference>
<dbReference type="InterPro" id="IPR011763">
    <property type="entry name" value="COA_CT_C"/>
</dbReference>
<evidence type="ECO:0000313" key="12">
    <source>
        <dbReference type="EMBL" id="GIZ93822.1"/>
    </source>
</evidence>
<dbReference type="InterPro" id="IPR005482">
    <property type="entry name" value="Biotin_COase_C"/>
</dbReference>
<evidence type="ECO:0000313" key="14">
    <source>
        <dbReference type="Proteomes" id="UP000887228"/>
    </source>
</evidence>
<dbReference type="PROSITE" id="PS00188">
    <property type="entry name" value="BIOTIN"/>
    <property type="match status" value="1"/>
</dbReference>
<dbReference type="Proteomes" id="UP000887228">
    <property type="component" value="Unassembled WGS sequence"/>
</dbReference>
<dbReference type="InterPro" id="IPR011761">
    <property type="entry name" value="ATP-grasp"/>
</dbReference>
<accession>A0AA37CIB6</accession>
<dbReference type="InterPro" id="IPR016185">
    <property type="entry name" value="PreATP-grasp_dom_sf"/>
</dbReference>
<evidence type="ECO:0000256" key="2">
    <source>
        <dbReference type="ARBA" id="ARBA00022598"/>
    </source>
</evidence>
<feature type="domain" description="ATP-grasp" evidence="8">
    <location>
        <begin position="132"/>
        <end position="325"/>
    </location>
</feature>
<dbReference type="InterPro" id="IPR005479">
    <property type="entry name" value="CPAse_ATP-bd"/>
</dbReference>
<dbReference type="Gene3D" id="3.40.50.20">
    <property type="match status" value="1"/>
</dbReference>
<dbReference type="SUPFAM" id="SSF51230">
    <property type="entry name" value="Single hybrid motif"/>
    <property type="match status" value="1"/>
</dbReference>
<feature type="domain" description="CoA carboxyltransferase C-terminal" evidence="10">
    <location>
        <begin position="847"/>
        <end position="1081"/>
    </location>
</feature>
<dbReference type="PANTHER" id="PTHR48095:SF5">
    <property type="entry name" value="BLL7292 PROTEIN"/>
    <property type="match status" value="1"/>
</dbReference>
<dbReference type="InterPro" id="IPR011053">
    <property type="entry name" value="Single_hybrid_motif"/>
</dbReference>
<dbReference type="Proteomes" id="UP000887212">
    <property type="component" value="Unassembled WGS sequence"/>
</dbReference>
<dbReference type="SUPFAM" id="SSF56059">
    <property type="entry name" value="Glutathione synthetase ATP-binding domain-like"/>
    <property type="match status" value="1"/>
</dbReference>
<evidence type="ECO:0000256" key="3">
    <source>
        <dbReference type="ARBA" id="ARBA00022741"/>
    </source>
</evidence>
<keyword evidence="11" id="KW-0670">Pyruvate</keyword>
<keyword evidence="5" id="KW-0092">Biotin</keyword>
<evidence type="ECO:0000259" key="9">
    <source>
        <dbReference type="PROSITE" id="PS50979"/>
    </source>
</evidence>
<dbReference type="GO" id="GO:0046872">
    <property type="term" value="F:metal ion binding"/>
    <property type="evidence" value="ECO:0007669"/>
    <property type="project" value="InterPro"/>
</dbReference>
<evidence type="ECO:0000256" key="6">
    <source>
        <dbReference type="PROSITE-ProRule" id="PRU00409"/>
    </source>
</evidence>
<dbReference type="Pfam" id="PF00289">
    <property type="entry name" value="Biotin_carb_N"/>
    <property type="match status" value="1"/>
</dbReference>
<dbReference type="Pfam" id="PF02785">
    <property type="entry name" value="Biotin_carb_C"/>
    <property type="match status" value="1"/>
</dbReference>
<keyword evidence="2" id="KW-0436">Ligase</keyword>
<dbReference type="GO" id="GO:0016874">
    <property type="term" value="F:ligase activity"/>
    <property type="evidence" value="ECO:0007669"/>
    <property type="project" value="UniProtKB-KW"/>
</dbReference>
<feature type="domain" description="Lipoyl-binding" evidence="7">
    <location>
        <begin position="484"/>
        <end position="562"/>
    </location>
</feature>
<organism evidence="11 13">
    <name type="scientific">Aquipseudomonas alcaligenes</name>
    <name type="common">Pseudomonas alcaligenes</name>
    <dbReference type="NCBI Taxonomy" id="43263"/>
    <lineage>
        <taxon>Bacteria</taxon>
        <taxon>Pseudomonadati</taxon>
        <taxon>Pseudomonadota</taxon>
        <taxon>Gammaproteobacteria</taxon>
        <taxon>Pseudomonadales</taxon>
        <taxon>Pseudomonadaceae</taxon>
        <taxon>Aquipseudomonas</taxon>
    </lineage>
</organism>
<keyword evidence="4 6" id="KW-0067">ATP-binding</keyword>
<dbReference type="PROSITE" id="PS50979">
    <property type="entry name" value="BC"/>
    <property type="match status" value="1"/>
</dbReference>
<evidence type="ECO:0000256" key="5">
    <source>
        <dbReference type="ARBA" id="ARBA00023267"/>
    </source>
</evidence>
<protein>
    <submittedName>
        <fullName evidence="11">Pyruvate carboxylase</fullName>
    </submittedName>
</protein>
<dbReference type="InterPro" id="IPR034733">
    <property type="entry name" value="AcCoA_carboxyl_beta"/>
</dbReference>